<dbReference type="EMBL" id="SJPR01000002">
    <property type="protein sequence ID" value="TWT97949.1"/>
    <property type="molecule type" value="Genomic_DNA"/>
</dbReference>
<dbReference type="SUPFAM" id="SSF82185">
    <property type="entry name" value="Histone H3 K4-specific methyltransferase SET7/9 N-terminal domain"/>
    <property type="match status" value="2"/>
</dbReference>
<evidence type="ECO:0000256" key="1">
    <source>
        <dbReference type="SAM" id="MobiDB-lite"/>
    </source>
</evidence>
<accession>A0A5C6AEA8</accession>
<keyword evidence="4" id="KW-1185">Reference proteome</keyword>
<feature type="signal peptide" evidence="2">
    <location>
        <begin position="1"/>
        <end position="41"/>
    </location>
</feature>
<feature type="compositionally biased region" description="Basic and acidic residues" evidence="1">
    <location>
        <begin position="350"/>
        <end position="372"/>
    </location>
</feature>
<protein>
    <submittedName>
        <fullName evidence="3">MORN repeat variant</fullName>
    </submittedName>
</protein>
<comment type="caution">
    <text evidence="3">The sequence shown here is derived from an EMBL/GenBank/DDBJ whole genome shotgun (WGS) entry which is preliminary data.</text>
</comment>
<dbReference type="InterPro" id="IPR011652">
    <property type="entry name" value="MORN_2"/>
</dbReference>
<evidence type="ECO:0000313" key="3">
    <source>
        <dbReference type="EMBL" id="TWT97949.1"/>
    </source>
</evidence>
<dbReference type="Proteomes" id="UP000317421">
    <property type="component" value="Unassembled WGS sequence"/>
</dbReference>
<reference evidence="3 4" key="1">
    <citation type="submission" date="2019-02" db="EMBL/GenBank/DDBJ databases">
        <title>Deep-cultivation of Planctomycetes and their phenomic and genomic characterization uncovers novel biology.</title>
        <authorList>
            <person name="Wiegand S."/>
            <person name="Jogler M."/>
            <person name="Boedeker C."/>
            <person name="Pinto D."/>
            <person name="Vollmers J."/>
            <person name="Rivas-Marin E."/>
            <person name="Kohn T."/>
            <person name="Peeters S.H."/>
            <person name="Heuer A."/>
            <person name="Rast P."/>
            <person name="Oberbeckmann S."/>
            <person name="Bunk B."/>
            <person name="Jeske O."/>
            <person name="Meyerdierks A."/>
            <person name="Storesund J.E."/>
            <person name="Kallscheuer N."/>
            <person name="Luecker S."/>
            <person name="Lage O.M."/>
            <person name="Pohl T."/>
            <person name="Merkel B.J."/>
            <person name="Hornburger P."/>
            <person name="Mueller R.-W."/>
            <person name="Bruemmer F."/>
            <person name="Labrenz M."/>
            <person name="Spormann A.M."/>
            <person name="Op Den Camp H."/>
            <person name="Overmann J."/>
            <person name="Amann R."/>
            <person name="Jetten M.S.M."/>
            <person name="Mascher T."/>
            <person name="Medema M.H."/>
            <person name="Devos D.P."/>
            <person name="Kaster A.-K."/>
            <person name="Ovreas L."/>
            <person name="Rohde M."/>
            <person name="Galperin M.Y."/>
            <person name="Jogler C."/>
        </authorList>
    </citation>
    <scope>NUCLEOTIDE SEQUENCE [LARGE SCALE GENOMIC DNA]</scope>
    <source>
        <strain evidence="3 4">Pla108</strain>
    </source>
</reference>
<feature type="chain" id="PRO_5023138980" evidence="2">
    <location>
        <begin position="42"/>
        <end position="372"/>
    </location>
</feature>
<dbReference type="AlphaFoldDB" id="A0A5C6AEA8"/>
<dbReference type="Pfam" id="PF07661">
    <property type="entry name" value="MORN_2"/>
    <property type="match status" value="2"/>
</dbReference>
<dbReference type="Gene3D" id="2.20.110.10">
    <property type="entry name" value="Histone H3 K4-specific methyltransferase SET7/9 N-terminal domain"/>
    <property type="match status" value="2"/>
</dbReference>
<sequence length="372" mass="41816" precursor="true">MNRMTFPLLGGPPRYCQPLMSAVKLVAWSLLALFAAALAPAEEIAGPTGLSADSTRAETIYERDDTGRVRVQREVRLNEQGDYVNHGVWRAWGPAGELVGQGRYAWGKPTGAWTRWADAADVAPLGEDVFQGFTGPFLSQATYRDGRLERVWSIFDADGKLVSEVAFHHGQRHGEAVLWGSDGAIRRRARYSEGLPAGTLEERDATGGLEIVQEFVEGRPRREHVEHYESGQLKCREEWLGALQRQAAPDDPWKLQLARYEPTGEELRDGLREAWWPNGQPKLRAEYRLGQAIGQARWWHENGQLALQGDYEEGLAAGSWSWWRENGVRAAACQYQQGVPVGELSQWAADGRRMRSESPERLTRRPDTSLIR</sequence>
<keyword evidence="2" id="KW-0732">Signal</keyword>
<name>A0A5C6AEA8_9BACT</name>
<evidence type="ECO:0000256" key="2">
    <source>
        <dbReference type="SAM" id="SignalP"/>
    </source>
</evidence>
<organism evidence="3 4">
    <name type="scientific">Botrimarina colliarenosi</name>
    <dbReference type="NCBI Taxonomy" id="2528001"/>
    <lineage>
        <taxon>Bacteria</taxon>
        <taxon>Pseudomonadati</taxon>
        <taxon>Planctomycetota</taxon>
        <taxon>Planctomycetia</taxon>
        <taxon>Pirellulales</taxon>
        <taxon>Lacipirellulaceae</taxon>
        <taxon>Botrimarina</taxon>
    </lineage>
</organism>
<evidence type="ECO:0000313" key="4">
    <source>
        <dbReference type="Proteomes" id="UP000317421"/>
    </source>
</evidence>
<feature type="region of interest" description="Disordered" evidence="1">
    <location>
        <begin position="349"/>
        <end position="372"/>
    </location>
</feature>
<gene>
    <name evidence="3" type="ORF">Pla108_21040</name>
</gene>
<proteinExistence type="predicted"/>